<dbReference type="Proteomes" id="UP001234495">
    <property type="component" value="Unassembled WGS sequence"/>
</dbReference>
<dbReference type="EMBL" id="JAUSUD010000014">
    <property type="protein sequence ID" value="MDQ0231725.1"/>
    <property type="molecule type" value="Genomic_DNA"/>
</dbReference>
<protein>
    <submittedName>
        <fullName evidence="2">Uncharacterized protein</fullName>
    </submittedName>
</protein>
<reference evidence="2 3" key="1">
    <citation type="submission" date="2023-07" db="EMBL/GenBank/DDBJ databases">
        <title>Genomic Encyclopedia of Type Strains, Phase IV (KMG-IV): sequencing the most valuable type-strain genomes for metagenomic binning, comparative biology and taxonomic classification.</title>
        <authorList>
            <person name="Goeker M."/>
        </authorList>
    </citation>
    <scope>NUCLEOTIDE SEQUENCE [LARGE SCALE GENOMIC DNA]</scope>
    <source>
        <strain evidence="2 3">DSM 29005</strain>
    </source>
</reference>
<sequence>MKPKTAKSQSRNVLHKGDEAQNDIESKQKCSST</sequence>
<feature type="compositionally biased region" description="Polar residues" evidence="1">
    <location>
        <begin position="1"/>
        <end position="12"/>
    </location>
</feature>
<feature type="region of interest" description="Disordered" evidence="1">
    <location>
        <begin position="1"/>
        <end position="33"/>
    </location>
</feature>
<name>A0ABT9ZKH6_9BACI</name>
<feature type="compositionally biased region" description="Basic and acidic residues" evidence="1">
    <location>
        <begin position="15"/>
        <end position="33"/>
    </location>
</feature>
<keyword evidence="3" id="KW-1185">Reference proteome</keyword>
<proteinExistence type="predicted"/>
<organism evidence="2 3">
    <name type="scientific">Metabacillus malikii</name>
    <dbReference type="NCBI Taxonomy" id="1504265"/>
    <lineage>
        <taxon>Bacteria</taxon>
        <taxon>Bacillati</taxon>
        <taxon>Bacillota</taxon>
        <taxon>Bacilli</taxon>
        <taxon>Bacillales</taxon>
        <taxon>Bacillaceae</taxon>
        <taxon>Metabacillus</taxon>
    </lineage>
</organism>
<gene>
    <name evidence="2" type="ORF">J2S19_003009</name>
</gene>
<evidence type="ECO:0000256" key="1">
    <source>
        <dbReference type="SAM" id="MobiDB-lite"/>
    </source>
</evidence>
<accession>A0ABT9ZKH6</accession>
<evidence type="ECO:0000313" key="3">
    <source>
        <dbReference type="Proteomes" id="UP001234495"/>
    </source>
</evidence>
<evidence type="ECO:0000313" key="2">
    <source>
        <dbReference type="EMBL" id="MDQ0231725.1"/>
    </source>
</evidence>
<comment type="caution">
    <text evidence="2">The sequence shown here is derived from an EMBL/GenBank/DDBJ whole genome shotgun (WGS) entry which is preliminary data.</text>
</comment>